<organism evidence="1">
    <name type="scientific">uncultured prokaryote</name>
    <dbReference type="NCBI Taxonomy" id="198431"/>
    <lineage>
        <taxon>unclassified sequences</taxon>
        <taxon>environmental samples</taxon>
    </lineage>
</organism>
<name>A0A0H5QKW3_9ZZZZ</name>
<sequence length="186" mass="20990">MFGRRNWQHPKVGVRVLRELHSLAFQLSLGDGYFWEASGGIESGHQRAAKVEKLFGDVYYAVWGITLAKEKKQTQVQWRGFKDVKLTGEQRDAYESWDAQDADVYELLASAVVAGYKFTVSYNSGNDTYSATFTGQGEAPASARGYSLSAFAPSWYDACRTLAFKHFYVLDGDWEKIAVQQSDRWG</sequence>
<protein>
    <submittedName>
        <fullName evidence="1">Uncharacterized protein</fullName>
    </submittedName>
</protein>
<dbReference type="AlphaFoldDB" id="A0A0H5QKW3"/>
<dbReference type="EMBL" id="LN853662">
    <property type="protein sequence ID" value="CRY96412.1"/>
    <property type="molecule type" value="Genomic_DNA"/>
</dbReference>
<accession>A0A0H5QKW3</accession>
<reference evidence="1" key="1">
    <citation type="submission" date="2015-06" db="EMBL/GenBank/DDBJ databases">
        <authorList>
            <person name="Joergensen T."/>
        </authorList>
    </citation>
    <scope>NUCLEOTIDE SEQUENCE</scope>
    <source>
        <strain evidence="1">RGFK1081</strain>
    </source>
</reference>
<proteinExistence type="predicted"/>
<evidence type="ECO:0000313" key="1">
    <source>
        <dbReference type="EMBL" id="CRY96412.1"/>
    </source>
</evidence>
<reference evidence="1" key="2">
    <citation type="submission" date="2015-07" db="EMBL/GenBank/DDBJ databases">
        <title>Plasmids, circular viruses and viroids from rat gut.</title>
        <authorList>
            <person name="Jorgensen T.J."/>
            <person name="Hansen M.A."/>
            <person name="Xu Z."/>
            <person name="Tabak M.A."/>
            <person name="Sorensen S.J."/>
            <person name="Hansen L.H."/>
        </authorList>
    </citation>
    <scope>NUCLEOTIDE SEQUENCE</scope>
    <source>
        <strain evidence="1">RGFK1081</strain>
    </source>
</reference>